<evidence type="ECO:0000313" key="1">
    <source>
        <dbReference type="EMBL" id="PRQ30493.1"/>
    </source>
</evidence>
<reference evidence="1 2" key="1">
    <citation type="journal article" date="2018" name="Nat. Genet.">
        <title>The Rosa genome provides new insights in the design of modern roses.</title>
        <authorList>
            <person name="Bendahmane M."/>
        </authorList>
    </citation>
    <scope>NUCLEOTIDE SEQUENCE [LARGE SCALE GENOMIC DNA]</scope>
    <source>
        <strain evidence="2">cv. Old Blush</strain>
    </source>
</reference>
<organism evidence="1 2">
    <name type="scientific">Rosa chinensis</name>
    <name type="common">China rose</name>
    <dbReference type="NCBI Taxonomy" id="74649"/>
    <lineage>
        <taxon>Eukaryota</taxon>
        <taxon>Viridiplantae</taxon>
        <taxon>Streptophyta</taxon>
        <taxon>Embryophyta</taxon>
        <taxon>Tracheophyta</taxon>
        <taxon>Spermatophyta</taxon>
        <taxon>Magnoliopsida</taxon>
        <taxon>eudicotyledons</taxon>
        <taxon>Gunneridae</taxon>
        <taxon>Pentapetalae</taxon>
        <taxon>rosids</taxon>
        <taxon>fabids</taxon>
        <taxon>Rosales</taxon>
        <taxon>Rosaceae</taxon>
        <taxon>Rosoideae</taxon>
        <taxon>Rosoideae incertae sedis</taxon>
        <taxon>Rosa</taxon>
    </lineage>
</organism>
<dbReference type="Gramene" id="PRQ30493">
    <property type="protein sequence ID" value="PRQ30493"/>
    <property type="gene ID" value="RchiOBHm_Chr5g0025251"/>
</dbReference>
<evidence type="ECO:0000313" key="2">
    <source>
        <dbReference type="Proteomes" id="UP000238479"/>
    </source>
</evidence>
<dbReference type="AlphaFoldDB" id="A0A2P6Q8I7"/>
<sequence length="50" mass="5927">MILWLKFGGRRRSWPPHEQCSRVNSATVNSAVSYVKLGEFWRNLELFVIF</sequence>
<keyword evidence="2" id="KW-1185">Reference proteome</keyword>
<dbReference type="EMBL" id="PDCK01000043">
    <property type="protein sequence ID" value="PRQ30493.1"/>
    <property type="molecule type" value="Genomic_DNA"/>
</dbReference>
<name>A0A2P6Q8I7_ROSCH</name>
<proteinExistence type="predicted"/>
<protein>
    <submittedName>
        <fullName evidence="1">Uncharacterized protein</fullName>
    </submittedName>
</protein>
<dbReference type="Proteomes" id="UP000238479">
    <property type="component" value="Chromosome 5"/>
</dbReference>
<comment type="caution">
    <text evidence="1">The sequence shown here is derived from an EMBL/GenBank/DDBJ whole genome shotgun (WGS) entry which is preliminary data.</text>
</comment>
<accession>A0A2P6Q8I7</accession>
<gene>
    <name evidence="1" type="ORF">RchiOBHm_Chr5g0025251</name>
</gene>